<proteinExistence type="predicted"/>
<reference evidence="1 2" key="1">
    <citation type="journal article" date="2025" name="Int. J. Syst. Evol. Microbiol.">
        <title>Desulfovibrio falkowii sp. nov., Porphyromonas miyakawae sp. nov., Mediterraneibacter flintii sp. nov. and Owariibacterium komagatae gen. nov., sp. nov., isolated from human faeces.</title>
        <authorList>
            <person name="Hamaguchi T."/>
            <person name="Ohara M."/>
            <person name="Hisatomi A."/>
            <person name="Sekiguchi K."/>
            <person name="Takeda J.I."/>
            <person name="Ueyama J."/>
            <person name="Ito M."/>
            <person name="Nishiwaki H."/>
            <person name="Ogi T."/>
            <person name="Hirayama M."/>
            <person name="Ohkuma M."/>
            <person name="Sakamoto M."/>
            <person name="Ohno K."/>
        </authorList>
    </citation>
    <scope>NUCLEOTIDE SEQUENCE [LARGE SCALE GENOMIC DNA]</scope>
    <source>
        <strain evidence="1 2">13CB8C</strain>
    </source>
</reference>
<dbReference type="Pfam" id="PF21830">
    <property type="entry name" value="DUF6890"/>
    <property type="match status" value="1"/>
</dbReference>
<dbReference type="InterPro" id="IPR054184">
    <property type="entry name" value="DUF6890"/>
</dbReference>
<dbReference type="Proteomes" id="UP001628192">
    <property type="component" value="Unassembled WGS sequence"/>
</dbReference>
<accession>A0ABQ0EAU4</accession>
<name>A0ABQ0EAU4_9BACT</name>
<evidence type="ECO:0000313" key="1">
    <source>
        <dbReference type="EMBL" id="GAB1254772.1"/>
    </source>
</evidence>
<protein>
    <submittedName>
        <fullName evidence="1">Uncharacterized protein</fullName>
    </submittedName>
</protein>
<evidence type="ECO:0000313" key="2">
    <source>
        <dbReference type="Proteomes" id="UP001628192"/>
    </source>
</evidence>
<keyword evidence="2" id="KW-1185">Reference proteome</keyword>
<organism evidence="1 2">
    <name type="scientific">Desulfovibrio falkowii</name>
    <dbReference type="NCBI Taxonomy" id="3136602"/>
    <lineage>
        <taxon>Bacteria</taxon>
        <taxon>Pseudomonadati</taxon>
        <taxon>Thermodesulfobacteriota</taxon>
        <taxon>Desulfovibrionia</taxon>
        <taxon>Desulfovibrionales</taxon>
        <taxon>Desulfovibrionaceae</taxon>
        <taxon>Desulfovibrio</taxon>
    </lineage>
</organism>
<sequence length="48" mass="5528">MGQMLALSRHWFPLREPSTESMGEALWLEKDYWEKMATAVANGIAKVF</sequence>
<dbReference type="EMBL" id="BAAFSG010000001">
    <property type="protein sequence ID" value="GAB1254772.1"/>
    <property type="molecule type" value="Genomic_DNA"/>
</dbReference>
<comment type="caution">
    <text evidence="1">The sequence shown here is derived from an EMBL/GenBank/DDBJ whole genome shotgun (WGS) entry which is preliminary data.</text>
</comment>
<gene>
    <name evidence="1" type="ORF">Defa_22590</name>
</gene>